<sequence length="282" mass="31724">MSEVVLPDQTVVSQLGQGTWHMGEDPKQRAAEIRALQLGIDRGMTLIDTAEMYADGEAETVVGEAIKGRRDDVFLVSKVYPFRAGRELIEQACEQSLKRLQTDYLDLYLLHWQGNVPLSETIEGMEMLQAAGKIKRWGVSNLDISDMKELQSLRGGERCAVNQVLYHLGSRGIEYDLLPWQREAGMPIMAYCPLAQGGRHRQQLIQNPTLDKIAKNHDASPLQIALAWTMRTNDVISIPKAVQEKHVIENAEAAMIKLTETELEELDRAFPPPNRKQPLDIV</sequence>
<dbReference type="EMBL" id="FONT01000004">
    <property type="protein sequence ID" value="SFE82808.1"/>
    <property type="molecule type" value="Genomic_DNA"/>
</dbReference>
<dbReference type="GO" id="GO:0016491">
    <property type="term" value="F:oxidoreductase activity"/>
    <property type="evidence" value="ECO:0007669"/>
    <property type="project" value="InterPro"/>
</dbReference>
<dbReference type="InterPro" id="IPR020471">
    <property type="entry name" value="AKR"/>
</dbReference>
<dbReference type="SUPFAM" id="SSF51430">
    <property type="entry name" value="NAD(P)-linked oxidoreductase"/>
    <property type="match status" value="1"/>
</dbReference>
<proteinExistence type="predicted"/>
<reference evidence="5 6" key="1">
    <citation type="submission" date="2016-10" db="EMBL/GenBank/DDBJ databases">
        <authorList>
            <person name="de Groot N.N."/>
        </authorList>
    </citation>
    <scope>NUCLEOTIDE SEQUENCE [LARGE SCALE GENOMIC DNA]</scope>
    <source>
        <strain evidence="5 6">DSM 23995</strain>
    </source>
</reference>
<evidence type="ECO:0000313" key="6">
    <source>
        <dbReference type="Proteomes" id="UP000199516"/>
    </source>
</evidence>
<evidence type="ECO:0000313" key="5">
    <source>
        <dbReference type="EMBL" id="SFE82808.1"/>
    </source>
</evidence>
<feature type="site" description="Lowers pKa of active site Tyr" evidence="3">
    <location>
        <position position="78"/>
    </location>
</feature>
<dbReference type="STRING" id="930128.SAMN05192532_104236"/>
<feature type="binding site" evidence="2">
    <location>
        <position position="111"/>
    </location>
    <ligand>
        <name>substrate</name>
    </ligand>
</feature>
<dbReference type="CDD" id="cd19138">
    <property type="entry name" value="AKR_YeaE"/>
    <property type="match status" value="1"/>
</dbReference>
<evidence type="ECO:0000256" key="1">
    <source>
        <dbReference type="PIRSR" id="PIRSR000097-1"/>
    </source>
</evidence>
<dbReference type="PRINTS" id="PR00069">
    <property type="entry name" value="ALDKETRDTASE"/>
</dbReference>
<dbReference type="Gene3D" id="3.20.20.100">
    <property type="entry name" value="NADP-dependent oxidoreductase domain"/>
    <property type="match status" value="1"/>
</dbReference>
<evidence type="ECO:0000256" key="2">
    <source>
        <dbReference type="PIRSR" id="PIRSR000097-2"/>
    </source>
</evidence>
<dbReference type="InterPro" id="IPR036812">
    <property type="entry name" value="NAD(P)_OxRdtase_dom_sf"/>
</dbReference>
<keyword evidence="6" id="KW-1185">Reference proteome</keyword>
<dbReference type="RefSeq" id="WP_245757880.1">
    <property type="nucleotide sequence ID" value="NZ_FONT01000004.1"/>
</dbReference>
<dbReference type="PANTHER" id="PTHR43638:SF3">
    <property type="entry name" value="ALDEHYDE REDUCTASE"/>
    <property type="match status" value="1"/>
</dbReference>
<accession>A0A1I2DQN2</accession>
<dbReference type="PANTHER" id="PTHR43638">
    <property type="entry name" value="OXIDOREDUCTASE, ALDO/KETO REDUCTASE FAMILY PROTEIN"/>
    <property type="match status" value="1"/>
</dbReference>
<dbReference type="PIRSF" id="PIRSF000097">
    <property type="entry name" value="AKR"/>
    <property type="match status" value="1"/>
</dbReference>
<evidence type="ECO:0000259" key="4">
    <source>
        <dbReference type="Pfam" id="PF00248"/>
    </source>
</evidence>
<feature type="domain" description="NADP-dependent oxidoreductase" evidence="4">
    <location>
        <begin position="15"/>
        <end position="268"/>
    </location>
</feature>
<dbReference type="InterPro" id="IPR023210">
    <property type="entry name" value="NADP_OxRdtase_dom"/>
</dbReference>
<gene>
    <name evidence="5" type="ORF">SAMN05192532_104236</name>
</gene>
<name>A0A1I2DQN2_9BACI</name>
<dbReference type="AlphaFoldDB" id="A0A1I2DQN2"/>
<organism evidence="5 6">
    <name type="scientific">Alteribacillus iranensis</name>
    <dbReference type="NCBI Taxonomy" id="930128"/>
    <lineage>
        <taxon>Bacteria</taxon>
        <taxon>Bacillati</taxon>
        <taxon>Bacillota</taxon>
        <taxon>Bacilli</taxon>
        <taxon>Bacillales</taxon>
        <taxon>Bacillaceae</taxon>
        <taxon>Alteribacillus</taxon>
    </lineage>
</organism>
<evidence type="ECO:0000256" key="3">
    <source>
        <dbReference type="PIRSR" id="PIRSR000097-3"/>
    </source>
</evidence>
<dbReference type="Proteomes" id="UP000199516">
    <property type="component" value="Unassembled WGS sequence"/>
</dbReference>
<protein>
    <submittedName>
        <fullName evidence="5">Aldo/keto reductase</fullName>
    </submittedName>
</protein>
<feature type="active site" description="Proton donor" evidence="1">
    <location>
        <position position="53"/>
    </location>
</feature>
<dbReference type="Pfam" id="PF00248">
    <property type="entry name" value="Aldo_ket_red"/>
    <property type="match status" value="1"/>
</dbReference>